<sequence>MLKCLELYPIKQVTESCNEVGSGDPYEHFYSPSLCVVFATERDKAKLAGEPEAQNLHSTGTSEAEELGFALWHEAVQEHSTQPLHLRTQELNGGHVRTPGEKRTEEETERGKSSKPGGDATGEVEEADKQEGEKTTVIAPERIGKSEFYAGTTAQDKNASISRHALLQVGYLQITIVMRNAYRVAQPHEN</sequence>
<keyword evidence="3" id="KW-1185">Reference proteome</keyword>
<reference evidence="2" key="1">
    <citation type="journal article" date="2022" name="bioRxiv">
        <title>Sequencing and chromosome-scale assembly of the giantPleurodeles waltlgenome.</title>
        <authorList>
            <person name="Brown T."/>
            <person name="Elewa A."/>
            <person name="Iarovenko S."/>
            <person name="Subramanian E."/>
            <person name="Araus A.J."/>
            <person name="Petzold A."/>
            <person name="Susuki M."/>
            <person name="Suzuki K.-i.T."/>
            <person name="Hayashi T."/>
            <person name="Toyoda A."/>
            <person name="Oliveira C."/>
            <person name="Osipova E."/>
            <person name="Leigh N.D."/>
            <person name="Simon A."/>
            <person name="Yun M.H."/>
        </authorList>
    </citation>
    <scope>NUCLEOTIDE SEQUENCE</scope>
    <source>
        <strain evidence="2">20211129_DDA</strain>
        <tissue evidence="2">Liver</tissue>
    </source>
</reference>
<dbReference type="Proteomes" id="UP001066276">
    <property type="component" value="Chromosome 6"/>
</dbReference>
<accession>A0AAV7QMR3</accession>
<evidence type="ECO:0000256" key="1">
    <source>
        <dbReference type="SAM" id="MobiDB-lite"/>
    </source>
</evidence>
<feature type="compositionally biased region" description="Basic and acidic residues" evidence="1">
    <location>
        <begin position="98"/>
        <end position="112"/>
    </location>
</feature>
<proteinExistence type="predicted"/>
<name>A0AAV7QMR3_PLEWA</name>
<protein>
    <submittedName>
        <fullName evidence="2">Uncharacterized protein</fullName>
    </submittedName>
</protein>
<gene>
    <name evidence="2" type="ORF">NDU88_007746</name>
</gene>
<organism evidence="2 3">
    <name type="scientific">Pleurodeles waltl</name>
    <name type="common">Iberian ribbed newt</name>
    <dbReference type="NCBI Taxonomy" id="8319"/>
    <lineage>
        <taxon>Eukaryota</taxon>
        <taxon>Metazoa</taxon>
        <taxon>Chordata</taxon>
        <taxon>Craniata</taxon>
        <taxon>Vertebrata</taxon>
        <taxon>Euteleostomi</taxon>
        <taxon>Amphibia</taxon>
        <taxon>Batrachia</taxon>
        <taxon>Caudata</taxon>
        <taxon>Salamandroidea</taxon>
        <taxon>Salamandridae</taxon>
        <taxon>Pleurodelinae</taxon>
        <taxon>Pleurodeles</taxon>
    </lineage>
</organism>
<evidence type="ECO:0000313" key="3">
    <source>
        <dbReference type="Proteomes" id="UP001066276"/>
    </source>
</evidence>
<evidence type="ECO:0000313" key="2">
    <source>
        <dbReference type="EMBL" id="KAJ1141413.1"/>
    </source>
</evidence>
<feature type="region of interest" description="Disordered" evidence="1">
    <location>
        <begin position="80"/>
        <end position="134"/>
    </location>
</feature>
<dbReference type="EMBL" id="JANPWB010000010">
    <property type="protein sequence ID" value="KAJ1141413.1"/>
    <property type="molecule type" value="Genomic_DNA"/>
</dbReference>
<comment type="caution">
    <text evidence="2">The sequence shown here is derived from an EMBL/GenBank/DDBJ whole genome shotgun (WGS) entry which is preliminary data.</text>
</comment>
<dbReference type="AlphaFoldDB" id="A0AAV7QMR3"/>